<dbReference type="PROSITE" id="PS50181">
    <property type="entry name" value="FBOX"/>
    <property type="match status" value="1"/>
</dbReference>
<evidence type="ECO:0000256" key="1">
    <source>
        <dbReference type="SAM" id="MobiDB-lite"/>
    </source>
</evidence>
<dbReference type="SMART" id="SM00256">
    <property type="entry name" value="FBOX"/>
    <property type="match status" value="1"/>
</dbReference>
<comment type="caution">
    <text evidence="3">The sequence shown here is derived from an EMBL/GenBank/DDBJ whole genome shotgun (WGS) entry which is preliminary data.</text>
</comment>
<dbReference type="Gene3D" id="1.20.1280.50">
    <property type="match status" value="1"/>
</dbReference>
<feature type="region of interest" description="Disordered" evidence="1">
    <location>
        <begin position="354"/>
        <end position="381"/>
    </location>
</feature>
<dbReference type="NCBIfam" id="TIGR01640">
    <property type="entry name" value="F_box_assoc_1"/>
    <property type="match status" value="1"/>
</dbReference>
<dbReference type="STRING" id="63057.A0A2P5F0Q7"/>
<feature type="compositionally biased region" description="Basic and acidic residues" evidence="1">
    <location>
        <begin position="358"/>
        <end position="375"/>
    </location>
</feature>
<dbReference type="SUPFAM" id="SSF81383">
    <property type="entry name" value="F-box domain"/>
    <property type="match status" value="1"/>
</dbReference>
<dbReference type="PANTHER" id="PTHR31672">
    <property type="entry name" value="BNACNNG10540D PROTEIN"/>
    <property type="match status" value="1"/>
</dbReference>
<dbReference type="Gene3D" id="2.120.10.80">
    <property type="entry name" value="Kelch-type beta propeller"/>
    <property type="match status" value="1"/>
</dbReference>
<evidence type="ECO:0000313" key="4">
    <source>
        <dbReference type="Proteomes" id="UP000237000"/>
    </source>
</evidence>
<proteinExistence type="predicted"/>
<dbReference type="InterPro" id="IPR017451">
    <property type="entry name" value="F-box-assoc_interact_dom"/>
</dbReference>
<dbReference type="CDD" id="cd22157">
    <property type="entry name" value="F-box_AtFBW1-like"/>
    <property type="match status" value="1"/>
</dbReference>
<dbReference type="EMBL" id="JXTC01000075">
    <property type="protein sequence ID" value="PON91358.1"/>
    <property type="molecule type" value="Genomic_DNA"/>
</dbReference>
<dbReference type="AlphaFoldDB" id="A0A2P5F0Q7"/>
<name>A0A2P5F0Q7_TREOI</name>
<dbReference type="InterPro" id="IPR015915">
    <property type="entry name" value="Kelch-typ_b-propeller"/>
</dbReference>
<keyword evidence="4" id="KW-1185">Reference proteome</keyword>
<dbReference type="InterPro" id="IPR050796">
    <property type="entry name" value="SCF_F-box_component"/>
</dbReference>
<dbReference type="SUPFAM" id="SSF117281">
    <property type="entry name" value="Kelch motif"/>
    <property type="match status" value="1"/>
</dbReference>
<dbReference type="InParanoid" id="A0A2P5F0Q7"/>
<dbReference type="Proteomes" id="UP000237000">
    <property type="component" value="Unassembled WGS sequence"/>
</dbReference>
<sequence length="381" mass="42790">MASLPWDTIVNILTRLPVEDLLRYRCVSKTWCSLIDGPDFIKMHLNRSMETSSHLSLVRGHGELYSVDVDNLDSAAVLLNPPVNEGLGKDIVGHCNGLLVLTNKDGDTAIWNPATRKHIKVPTSDLKKNPGMFEFGMVGFGYDPVNDDYKLLRMIHYYLYGFAARSEVKVYSRKSNTWKRVADFPYSVIYRANGVLAANSLHWMLGIQSQSGSFEIVVAFDLVTEEYREISLPKKKILKDKSYYTTMTELGGWLCVVTKYHVDQMADLVDIWVLKESWTKLFSVVPSDVTGSFEYVMPLAYLKSVQQVLFDQGGEKLMWYDLERKGAISVKEISGPKCSLTVLYVRTLLGVGGGDGDNNGKKAGEDGDKGKEKKQQSGKKR</sequence>
<dbReference type="InterPro" id="IPR006527">
    <property type="entry name" value="F-box-assoc_dom_typ1"/>
</dbReference>
<gene>
    <name evidence="3" type="ORF">TorRG33x02_129210</name>
</gene>
<evidence type="ECO:0000313" key="3">
    <source>
        <dbReference type="EMBL" id="PON91358.1"/>
    </source>
</evidence>
<dbReference type="InterPro" id="IPR001810">
    <property type="entry name" value="F-box_dom"/>
</dbReference>
<dbReference type="PANTHER" id="PTHR31672:SF13">
    <property type="entry name" value="F-BOX PROTEIN CPR30-LIKE"/>
    <property type="match status" value="1"/>
</dbReference>
<reference evidence="4" key="1">
    <citation type="submission" date="2016-06" db="EMBL/GenBank/DDBJ databases">
        <title>Parallel loss of symbiosis genes in relatives of nitrogen-fixing non-legume Parasponia.</title>
        <authorList>
            <person name="Van Velzen R."/>
            <person name="Holmer R."/>
            <person name="Bu F."/>
            <person name="Rutten L."/>
            <person name="Van Zeijl A."/>
            <person name="Liu W."/>
            <person name="Santuari L."/>
            <person name="Cao Q."/>
            <person name="Sharma T."/>
            <person name="Shen D."/>
            <person name="Roswanjaya Y."/>
            <person name="Wardhani T."/>
            <person name="Kalhor M.S."/>
            <person name="Jansen J."/>
            <person name="Van den Hoogen J."/>
            <person name="Gungor B."/>
            <person name="Hartog M."/>
            <person name="Hontelez J."/>
            <person name="Verver J."/>
            <person name="Yang W.-C."/>
            <person name="Schijlen E."/>
            <person name="Repin R."/>
            <person name="Schilthuizen M."/>
            <person name="Schranz E."/>
            <person name="Heidstra R."/>
            <person name="Miyata K."/>
            <person name="Fedorova E."/>
            <person name="Kohlen W."/>
            <person name="Bisseling T."/>
            <person name="Smit S."/>
            <person name="Geurts R."/>
        </authorList>
    </citation>
    <scope>NUCLEOTIDE SEQUENCE [LARGE SCALE GENOMIC DNA]</scope>
    <source>
        <strain evidence="4">cv. RG33-2</strain>
    </source>
</reference>
<dbReference type="Pfam" id="PF00646">
    <property type="entry name" value="F-box"/>
    <property type="match status" value="1"/>
</dbReference>
<accession>A0A2P5F0Q7</accession>
<evidence type="ECO:0000259" key="2">
    <source>
        <dbReference type="PROSITE" id="PS50181"/>
    </source>
</evidence>
<protein>
    <submittedName>
        <fullName evidence="3">F-box domain containing protein</fullName>
    </submittedName>
</protein>
<feature type="domain" description="F-box" evidence="2">
    <location>
        <begin position="1"/>
        <end position="45"/>
    </location>
</feature>
<dbReference type="OrthoDB" id="591557at2759"/>
<dbReference type="InterPro" id="IPR036047">
    <property type="entry name" value="F-box-like_dom_sf"/>
</dbReference>
<dbReference type="Pfam" id="PF07734">
    <property type="entry name" value="FBA_1"/>
    <property type="match status" value="1"/>
</dbReference>
<organism evidence="3 4">
    <name type="scientific">Trema orientale</name>
    <name type="common">Charcoal tree</name>
    <name type="synonym">Celtis orientalis</name>
    <dbReference type="NCBI Taxonomy" id="63057"/>
    <lineage>
        <taxon>Eukaryota</taxon>
        <taxon>Viridiplantae</taxon>
        <taxon>Streptophyta</taxon>
        <taxon>Embryophyta</taxon>
        <taxon>Tracheophyta</taxon>
        <taxon>Spermatophyta</taxon>
        <taxon>Magnoliopsida</taxon>
        <taxon>eudicotyledons</taxon>
        <taxon>Gunneridae</taxon>
        <taxon>Pentapetalae</taxon>
        <taxon>rosids</taxon>
        <taxon>fabids</taxon>
        <taxon>Rosales</taxon>
        <taxon>Cannabaceae</taxon>
        <taxon>Trema</taxon>
    </lineage>
</organism>